<evidence type="ECO:0000313" key="1">
    <source>
        <dbReference type="EMBL" id="WAC01293.1"/>
    </source>
</evidence>
<dbReference type="AlphaFoldDB" id="A0A9E8SCH3"/>
<dbReference type="Proteomes" id="UP001164705">
    <property type="component" value="Chromosome"/>
</dbReference>
<accession>A0A9E8SCH3</accession>
<dbReference type="InterPro" id="IPR029063">
    <property type="entry name" value="SAM-dependent_MTases_sf"/>
</dbReference>
<dbReference type="Gene3D" id="3.40.50.150">
    <property type="entry name" value="Vaccinia Virus protein VP39"/>
    <property type="match status" value="1"/>
</dbReference>
<dbReference type="RefSeq" id="WP_267675907.1">
    <property type="nucleotide sequence ID" value="NZ_CP113088.1"/>
</dbReference>
<reference evidence="1" key="1">
    <citation type="submission" date="2022-11" db="EMBL/GenBank/DDBJ databases">
        <title>Lacinutrix neustonica HL-RS19T sp. nov., isolated from the surface microlayer sample of brackish Lake Shihwa.</title>
        <authorList>
            <person name="Choi J.Y."/>
            <person name="Hwang C.Y."/>
        </authorList>
    </citation>
    <scope>NUCLEOTIDE SEQUENCE</scope>
    <source>
        <strain evidence="1">HL-RS19</strain>
    </source>
</reference>
<evidence type="ECO:0000313" key="2">
    <source>
        <dbReference type="Proteomes" id="UP001164705"/>
    </source>
</evidence>
<dbReference type="EMBL" id="CP113088">
    <property type="protein sequence ID" value="WAC01293.1"/>
    <property type="molecule type" value="Genomic_DNA"/>
</dbReference>
<evidence type="ECO:0008006" key="3">
    <source>
        <dbReference type="Google" id="ProtNLM"/>
    </source>
</evidence>
<proteinExistence type="predicted"/>
<organism evidence="1 2">
    <name type="scientific">Lacinutrix neustonica</name>
    <dbReference type="NCBI Taxonomy" id="2980107"/>
    <lineage>
        <taxon>Bacteria</taxon>
        <taxon>Pseudomonadati</taxon>
        <taxon>Bacteroidota</taxon>
        <taxon>Flavobacteriia</taxon>
        <taxon>Flavobacteriales</taxon>
        <taxon>Flavobacteriaceae</taxon>
        <taxon>Lacinutrix</taxon>
    </lineage>
</organism>
<sequence>MKNLVLNILKSKSLKDEQKAVECLFNYYNTLSNQLLLRDFFLNNATEVNGGMALSPQHAIDCINDYVRTARFIKGIYRAILDLKNKKQAITILYAGSGPYGTLLVPLLPLFNSDDIQVTFLDIHESSIASVKTIINFLSYDKCVKEYLVCDASNFQAQIKDCFQLIISETMDVALTKEPQVVITKSLQPLLCTHGILIPEEITLTTRHSFFSKEPKFKEKEGVCKGVLNTIEKSTLLFSITKDTIFENNNAFCFDSETIEKGTIDANTPDICINTNIKIYSGIKLNAGESLITNPYCVSSLYSVKERSYKLRYTTENIPNWTLIQEDS</sequence>
<dbReference type="SUPFAM" id="SSF53335">
    <property type="entry name" value="S-adenosyl-L-methionine-dependent methyltransferases"/>
    <property type="match status" value="1"/>
</dbReference>
<dbReference type="KEGG" id="lnu:N7U66_14480"/>
<gene>
    <name evidence="1" type="ORF">N7U66_14480</name>
</gene>
<keyword evidence="2" id="KW-1185">Reference proteome</keyword>
<protein>
    <recommendedName>
        <fullName evidence="3">Phytanoyl-CoA dioxygenase</fullName>
    </recommendedName>
</protein>
<name>A0A9E8SCH3_9FLAO</name>